<dbReference type="SUPFAM" id="SSF88713">
    <property type="entry name" value="Glycoside hydrolase/deacetylase"/>
    <property type="match status" value="1"/>
</dbReference>
<keyword evidence="4" id="KW-1185">Reference proteome</keyword>
<feature type="signal peptide" evidence="2">
    <location>
        <begin position="1"/>
        <end position="23"/>
    </location>
</feature>
<name>A0A177TN87_9BASI</name>
<dbReference type="InterPro" id="IPR011330">
    <property type="entry name" value="Glyco_hydro/deAcase_b/a-brl"/>
</dbReference>
<reference evidence="3" key="2">
    <citation type="journal article" date="2019" name="IMA Fungus">
        <title>Genome sequencing and comparison of five Tilletia species to identify candidate genes for the detection of regulated species infecting wheat.</title>
        <authorList>
            <person name="Nguyen H.D.T."/>
            <person name="Sultana T."/>
            <person name="Kesanakurti P."/>
            <person name="Hambleton S."/>
        </authorList>
    </citation>
    <scope>NUCLEOTIDE SEQUENCE</scope>
    <source>
        <strain evidence="3">DAOMC 236416</strain>
    </source>
</reference>
<dbReference type="CDD" id="cd10919">
    <property type="entry name" value="CE4_CDA_like"/>
    <property type="match status" value="1"/>
</dbReference>
<dbReference type="InterPro" id="IPR052740">
    <property type="entry name" value="CE4"/>
</dbReference>
<evidence type="ECO:0000256" key="2">
    <source>
        <dbReference type="SAM" id="SignalP"/>
    </source>
</evidence>
<dbReference type="EMBL" id="LWDF02000413">
    <property type="protein sequence ID" value="KAE8249039.1"/>
    <property type="molecule type" value="Genomic_DNA"/>
</dbReference>
<dbReference type="GO" id="GO:0005975">
    <property type="term" value="P:carbohydrate metabolic process"/>
    <property type="evidence" value="ECO:0007669"/>
    <property type="project" value="InterPro"/>
</dbReference>
<sequence>MRVFSAATTSLALAVAASTLAAAQPQVHAHAAGILHKRDPAPAPAVEHNLLHEGCRPIDKRTRQHAHPQRRQIATSGEGDVVGNSAGASGAGYSCDATKCKLPDCQCASTSPPGGLKPSDTPMFIVFTADDAIQTYTVNAVNGFLQQRRNPNGCKPQMSYYTSLSYTNYFNVTSLAVEYNYEIADHTMTHVGDPPASEVSGNLQAINSLAGIPYNDIQGFRAPFLNYSVNTLKMLHQMQFEYDTSATSSVPVTDPNTDAFWPYTLDYGMANDCLAVEGICNGQPVLPGMWEVPMYAIFDERGAAGAHLMDPWLDSENPNDVMNWMKNTFLDHYNGNRQPFGLYSHPIHVATGYPGINDPTAQIRMINQFLDWATTNSSMQNVWIVSNRQLLAWMKNPVPASQLNTLDAFKCGTPQVNSHICNGQLANSDLIEHCISDTPGDALNNAPFYTCYGCPTTTPTPDAPVPNQKNNDNTVRTRISNTCSTAWWDPIAAKCLCTGSNCAFNDATRSIGPNGQNLTSAPTTNVAGDDPTKPRDPYTSFNGNKDSAATPSRLVSGLVSTCVGLVVVAVVSSLTL</sequence>
<feature type="region of interest" description="Disordered" evidence="1">
    <location>
        <begin position="513"/>
        <end position="546"/>
    </location>
</feature>
<feature type="region of interest" description="Disordered" evidence="1">
    <location>
        <begin position="60"/>
        <end position="81"/>
    </location>
</feature>
<dbReference type="PANTHER" id="PTHR45985:SF3">
    <property type="entry name" value="CHITIN DEACETYLASE-LIKE 4"/>
    <property type="match status" value="1"/>
</dbReference>
<evidence type="ECO:0000256" key="1">
    <source>
        <dbReference type="SAM" id="MobiDB-lite"/>
    </source>
</evidence>
<proteinExistence type="predicted"/>
<accession>A0A177TN87</accession>
<dbReference type="PANTHER" id="PTHR45985">
    <property type="match status" value="1"/>
</dbReference>
<protein>
    <recommendedName>
        <fullName evidence="5">NodB homology domain-containing protein</fullName>
    </recommendedName>
</protein>
<organism evidence="3 4">
    <name type="scientific">Tilletia indica</name>
    <dbReference type="NCBI Taxonomy" id="43049"/>
    <lineage>
        <taxon>Eukaryota</taxon>
        <taxon>Fungi</taxon>
        <taxon>Dikarya</taxon>
        <taxon>Basidiomycota</taxon>
        <taxon>Ustilaginomycotina</taxon>
        <taxon>Exobasidiomycetes</taxon>
        <taxon>Tilletiales</taxon>
        <taxon>Tilletiaceae</taxon>
        <taxon>Tilletia</taxon>
    </lineage>
</organism>
<gene>
    <name evidence="3" type="ORF">A4X13_0g5365</name>
</gene>
<evidence type="ECO:0000313" key="3">
    <source>
        <dbReference type="EMBL" id="KAE8249039.1"/>
    </source>
</evidence>
<dbReference type="AlphaFoldDB" id="A0A177TN87"/>
<dbReference type="Gene3D" id="3.20.20.370">
    <property type="entry name" value="Glycoside hydrolase/deacetylase"/>
    <property type="match status" value="1"/>
</dbReference>
<keyword evidence="2" id="KW-0732">Signal</keyword>
<feature type="chain" id="PRO_5044016809" description="NodB homology domain-containing protein" evidence="2">
    <location>
        <begin position="24"/>
        <end position="576"/>
    </location>
</feature>
<reference evidence="3" key="1">
    <citation type="submission" date="2016-04" db="EMBL/GenBank/DDBJ databases">
        <authorList>
            <person name="Nguyen H.D."/>
            <person name="Samba Siva P."/>
            <person name="Cullis J."/>
            <person name="Levesque C.A."/>
            <person name="Hambleton S."/>
        </authorList>
    </citation>
    <scope>NUCLEOTIDE SEQUENCE</scope>
    <source>
        <strain evidence="3">DAOMC 236416</strain>
    </source>
</reference>
<comment type="caution">
    <text evidence="3">The sequence shown here is derived from an EMBL/GenBank/DDBJ whole genome shotgun (WGS) entry which is preliminary data.</text>
</comment>
<dbReference type="Proteomes" id="UP000077521">
    <property type="component" value="Unassembled WGS sequence"/>
</dbReference>
<evidence type="ECO:0000313" key="4">
    <source>
        <dbReference type="Proteomes" id="UP000077521"/>
    </source>
</evidence>
<evidence type="ECO:0008006" key="5">
    <source>
        <dbReference type="Google" id="ProtNLM"/>
    </source>
</evidence>
<feature type="compositionally biased region" description="Polar residues" evidence="1">
    <location>
        <begin position="513"/>
        <end position="526"/>
    </location>
</feature>